<evidence type="ECO:0000313" key="2">
    <source>
        <dbReference type="Proteomes" id="UP000001307"/>
    </source>
</evidence>
<dbReference type="EMBL" id="FN653741">
    <property type="protein sequence ID" value="CBY15918.1"/>
    <property type="molecule type" value="Genomic_DNA"/>
</dbReference>
<protein>
    <submittedName>
        <fullName evidence="1">Uncharacterized protein</fullName>
    </submittedName>
</protein>
<dbReference type="InParanoid" id="E4Y224"/>
<gene>
    <name evidence="1" type="ORF">GSOID_T00016209001</name>
</gene>
<dbReference type="Proteomes" id="UP000001307">
    <property type="component" value="Unassembled WGS sequence"/>
</dbReference>
<dbReference type="AlphaFoldDB" id="E4Y224"/>
<evidence type="ECO:0000313" key="1">
    <source>
        <dbReference type="EMBL" id="CBY15918.1"/>
    </source>
</evidence>
<accession>E4Y224</accession>
<organism evidence="1">
    <name type="scientific">Oikopleura dioica</name>
    <name type="common">Tunicate</name>
    <dbReference type="NCBI Taxonomy" id="34765"/>
    <lineage>
        <taxon>Eukaryota</taxon>
        <taxon>Metazoa</taxon>
        <taxon>Chordata</taxon>
        <taxon>Tunicata</taxon>
        <taxon>Appendicularia</taxon>
        <taxon>Copelata</taxon>
        <taxon>Oikopleuridae</taxon>
        <taxon>Oikopleura</taxon>
    </lineage>
</organism>
<sequence>MIRLSFDTEKRRSLCHIVLRLQKKRRRFFRRNQCWIVAERRMLLS</sequence>
<reference evidence="1" key="1">
    <citation type="journal article" date="2010" name="Science">
        <title>Plasticity of animal genome architecture unmasked by rapid evolution of a pelagic tunicate.</title>
        <authorList>
            <person name="Denoeud F."/>
            <person name="Henriet S."/>
            <person name="Mungpakdee S."/>
            <person name="Aury J.M."/>
            <person name="Da Silva C."/>
            <person name="Brinkmann H."/>
            <person name="Mikhaleva J."/>
            <person name="Olsen L.C."/>
            <person name="Jubin C."/>
            <person name="Canestro C."/>
            <person name="Bouquet J.M."/>
            <person name="Danks G."/>
            <person name="Poulain J."/>
            <person name="Campsteijn C."/>
            <person name="Adamski M."/>
            <person name="Cross I."/>
            <person name="Yadetie F."/>
            <person name="Muffato M."/>
            <person name="Louis A."/>
            <person name="Butcher S."/>
            <person name="Tsagkogeorga G."/>
            <person name="Konrad A."/>
            <person name="Singh S."/>
            <person name="Jensen M.F."/>
            <person name="Cong E.H."/>
            <person name="Eikeseth-Otteraa H."/>
            <person name="Noel B."/>
            <person name="Anthouard V."/>
            <person name="Porcel B.M."/>
            <person name="Kachouri-Lafond R."/>
            <person name="Nishino A."/>
            <person name="Ugolini M."/>
            <person name="Chourrout P."/>
            <person name="Nishida H."/>
            <person name="Aasland R."/>
            <person name="Huzurbazar S."/>
            <person name="Westhof E."/>
            <person name="Delsuc F."/>
            <person name="Lehrach H."/>
            <person name="Reinhardt R."/>
            <person name="Weissenbach J."/>
            <person name="Roy S.W."/>
            <person name="Artiguenave F."/>
            <person name="Postlethwait J.H."/>
            <person name="Manak J.R."/>
            <person name="Thompson E.M."/>
            <person name="Jaillon O."/>
            <person name="Du Pasquier L."/>
            <person name="Boudinot P."/>
            <person name="Liberles D.A."/>
            <person name="Volff J.N."/>
            <person name="Philippe H."/>
            <person name="Lenhard B."/>
            <person name="Roest Crollius H."/>
            <person name="Wincker P."/>
            <person name="Chourrout D."/>
        </authorList>
    </citation>
    <scope>NUCLEOTIDE SEQUENCE [LARGE SCALE GENOMIC DNA]</scope>
</reference>
<name>E4Y224_OIKDI</name>
<keyword evidence="2" id="KW-1185">Reference proteome</keyword>
<proteinExistence type="predicted"/>